<reference evidence="1 2" key="1">
    <citation type="submission" date="2013-08" db="EMBL/GenBank/DDBJ databases">
        <title>The genome sequence of Knoellia aerolata.</title>
        <authorList>
            <person name="Zhu W."/>
            <person name="Wang G."/>
        </authorList>
    </citation>
    <scope>NUCLEOTIDE SEQUENCE [LARGE SCALE GENOMIC DNA]</scope>
    <source>
        <strain evidence="1 2">DSM 18566</strain>
    </source>
</reference>
<sequence length="42" mass="4563">MLVGVHDLWQLPLGAVGQVVLTSTPKLIDDLLPVDFHVDTLP</sequence>
<proteinExistence type="predicted"/>
<accession>A0A0A0JTW7</accession>
<evidence type="ECO:0000313" key="1">
    <source>
        <dbReference type="EMBL" id="KGN40578.1"/>
    </source>
</evidence>
<keyword evidence="2" id="KW-1185">Reference proteome</keyword>
<gene>
    <name evidence="1" type="ORF">N801_01760</name>
</gene>
<organism evidence="1 2">
    <name type="scientific">Knoellia aerolata DSM 18566</name>
    <dbReference type="NCBI Taxonomy" id="1385519"/>
    <lineage>
        <taxon>Bacteria</taxon>
        <taxon>Bacillati</taxon>
        <taxon>Actinomycetota</taxon>
        <taxon>Actinomycetes</taxon>
        <taxon>Micrococcales</taxon>
        <taxon>Intrasporangiaceae</taxon>
        <taxon>Knoellia</taxon>
    </lineage>
</organism>
<dbReference type="STRING" id="1385519.N801_01760"/>
<protein>
    <submittedName>
        <fullName evidence="1">Uncharacterized protein</fullName>
    </submittedName>
</protein>
<dbReference type="AlphaFoldDB" id="A0A0A0JTW7"/>
<name>A0A0A0JTW7_9MICO</name>
<comment type="caution">
    <text evidence="1">The sequence shown here is derived from an EMBL/GenBank/DDBJ whole genome shotgun (WGS) entry which is preliminary data.</text>
</comment>
<dbReference type="EMBL" id="AVPL01000037">
    <property type="protein sequence ID" value="KGN40578.1"/>
    <property type="molecule type" value="Genomic_DNA"/>
</dbReference>
<evidence type="ECO:0000313" key="2">
    <source>
        <dbReference type="Proteomes" id="UP000030013"/>
    </source>
</evidence>
<dbReference type="Proteomes" id="UP000030013">
    <property type="component" value="Unassembled WGS sequence"/>
</dbReference>